<organism evidence="1">
    <name type="scientific">Schistosoma curassoni</name>
    <dbReference type="NCBI Taxonomy" id="6186"/>
    <lineage>
        <taxon>Eukaryota</taxon>
        <taxon>Metazoa</taxon>
        <taxon>Spiralia</taxon>
        <taxon>Lophotrochozoa</taxon>
        <taxon>Platyhelminthes</taxon>
        <taxon>Trematoda</taxon>
        <taxon>Digenea</taxon>
        <taxon>Strigeidida</taxon>
        <taxon>Schistosomatoidea</taxon>
        <taxon>Schistosomatidae</taxon>
        <taxon>Schistosoma</taxon>
    </lineage>
</organism>
<name>A0A183L7V3_9TREM</name>
<reference evidence="1" key="1">
    <citation type="submission" date="2016-06" db="UniProtKB">
        <authorList>
            <consortium name="WormBaseParasite"/>
        </authorList>
    </citation>
    <scope>IDENTIFICATION</scope>
</reference>
<accession>A0A183L7V3</accession>
<sequence>MRQVQTLIVLMVQIISLVSSAYSCIFYTEMIFRIDSYGRVDIMMIDYRLMCT</sequence>
<dbReference type="AlphaFoldDB" id="A0A183L7V3"/>
<dbReference type="WBParaSite" id="SCUD_0002342701-mRNA-1">
    <property type="protein sequence ID" value="SCUD_0002342701-mRNA-1"/>
    <property type="gene ID" value="SCUD_0002342701"/>
</dbReference>
<protein>
    <submittedName>
        <fullName evidence="1">Uncharacterized protein</fullName>
    </submittedName>
</protein>
<proteinExistence type="predicted"/>
<dbReference type="PROSITE" id="PS51257">
    <property type="entry name" value="PROKAR_LIPOPROTEIN"/>
    <property type="match status" value="1"/>
</dbReference>
<evidence type="ECO:0000313" key="1">
    <source>
        <dbReference type="WBParaSite" id="SCUD_0002342701-mRNA-1"/>
    </source>
</evidence>